<dbReference type="Gene3D" id="2.60.40.10">
    <property type="entry name" value="Immunoglobulins"/>
    <property type="match status" value="5"/>
</dbReference>
<sequence length="695" mass="71159">MMLPGKTLTALIWSVFLINVQSLALFPQNANAVTINGITITLAITATANTESRNLTVGAVMSGFSPLTASSGTLPYTYSIKTGTLPAGLTLNSSTGEVTGTPSSAQSAADVVFEVKDANNVLAAATSTVSFTVNSDITATANTDPRNLTVGAVMSSFSPLTAIGGTQPYTYSVKTGKLPSGLTLNGSKGEVAGTPSSAQSAADVVFEVKDANNVLAAATSTVSFTVNSDITTTANTDPRNLTVGAAMTGFTPLTAIGGTQPYTYRVKTGTLPAGLTLNGSTGEVTGTPSSAQSAANVVFEVTDFNNVIEAATSTVSFTVNDALTATANTAPRILTVGVAMTGFSPLTASSGTQPYTYRVKTGTLPAGLTLNGSTGDVTGTPTSAYSAANVVFEVRDANNAIAAATSTVSLTVSEVLTATANTAAQNLTIGATMSGFTPLTASGGLLPYTYRVKTGTLPAGLTLNGSTGEVTGTPTSAYSAANVVFEVKGADEIIAATTSSVSFTVIPAIAIGDSYQGGIVFYINETGNQQGNIPASTPATKHGLIAAPADINVSYTDAWSYSSNTLYRWSTGQSLVSNTTDYAWQSIGTGTGIGSGQGNTTAILAKWSVSAYPYTAAAMCDNYSNGGYADWFLPSKDELYQLYIQKSTVGGFASDGYWSSSNTSTITAWYLFFPTATQGGFSKEQKKRVRPVRAF</sequence>
<dbReference type="InterPro" id="IPR013783">
    <property type="entry name" value="Ig-like_fold"/>
</dbReference>
<dbReference type="PANTHER" id="PTHR37494:SF1">
    <property type="entry name" value="STAPHYLOCOCCUS AUREUS SURFACE PROTEIN A"/>
    <property type="match status" value="1"/>
</dbReference>
<keyword evidence="2" id="KW-1185">Reference proteome</keyword>
<dbReference type="EMBL" id="AASE01000001">
    <property type="protein sequence ID" value="EAT60082.1"/>
    <property type="molecule type" value="Genomic_DNA"/>
</dbReference>
<dbReference type="RefSeq" id="WP_006365358.1">
    <property type="nucleotide sequence ID" value="NZ_AASE01000001.1"/>
</dbReference>
<dbReference type="SUPFAM" id="SSF49313">
    <property type="entry name" value="Cadherin-like"/>
    <property type="match status" value="5"/>
</dbReference>
<dbReference type="OrthoDB" id="9765957at2"/>
<dbReference type="InterPro" id="IPR015919">
    <property type="entry name" value="Cadherin-like_sf"/>
</dbReference>
<reference evidence="1 2" key="1">
    <citation type="submission" date="2006-07" db="EMBL/GenBank/DDBJ databases">
        <title>Annotation of the draft genome assembly of Chlorobium ferroxidans DSM 13031.</title>
        <authorList>
            <consortium name="US DOE Joint Genome Institute (JGI-ORNL)"/>
            <person name="Larimer F."/>
            <person name="Land M."/>
            <person name="Hauser L."/>
        </authorList>
    </citation>
    <scope>NUCLEOTIDE SEQUENCE [LARGE SCALE GENOMIC DNA]</scope>
    <source>
        <strain evidence="1 2">DSM 13031</strain>
    </source>
</reference>
<name>Q0YUE9_9CHLB</name>
<accession>Q0YUE9</accession>
<dbReference type="Proteomes" id="UP000004162">
    <property type="component" value="Unassembled WGS sequence"/>
</dbReference>
<protein>
    <submittedName>
        <fullName evidence="1">Putative Ig</fullName>
    </submittedName>
</protein>
<dbReference type="AlphaFoldDB" id="Q0YUE9"/>
<dbReference type="Pfam" id="PF05345">
    <property type="entry name" value="He_PIG"/>
    <property type="match status" value="5"/>
</dbReference>
<evidence type="ECO:0000313" key="1">
    <source>
        <dbReference type="EMBL" id="EAT60082.1"/>
    </source>
</evidence>
<proteinExistence type="predicted"/>
<reference evidence="1 2" key="2">
    <citation type="submission" date="2006-07" db="EMBL/GenBank/DDBJ databases">
        <title>Sequencing of the draft genome and assembly of Chlorobium ferroxidans DSM 13031.</title>
        <authorList>
            <consortium name="US DOE Joint Genome Institute (JGI-PGF)"/>
            <person name="Copeland A."/>
            <person name="Lucas S."/>
            <person name="Lapidus A."/>
            <person name="Barry K."/>
            <person name="Glavina del Rio T."/>
            <person name="Dalin E."/>
            <person name="Tice H."/>
            <person name="Bruce D."/>
            <person name="Pitluck S."/>
            <person name="Richardson P."/>
        </authorList>
    </citation>
    <scope>NUCLEOTIDE SEQUENCE [LARGE SCALE GENOMIC DNA]</scope>
    <source>
        <strain evidence="1 2">DSM 13031</strain>
    </source>
</reference>
<organism evidence="1 2">
    <name type="scientific">Chlorobium ferrooxidans DSM 13031</name>
    <dbReference type="NCBI Taxonomy" id="377431"/>
    <lineage>
        <taxon>Bacteria</taxon>
        <taxon>Pseudomonadati</taxon>
        <taxon>Chlorobiota</taxon>
        <taxon>Chlorobiia</taxon>
        <taxon>Chlorobiales</taxon>
        <taxon>Chlorobiaceae</taxon>
        <taxon>Chlorobium/Pelodictyon group</taxon>
        <taxon>Chlorobium</taxon>
    </lineage>
</organism>
<gene>
    <name evidence="1" type="ORF">CferDRAFT_2089</name>
</gene>
<dbReference type="GO" id="GO:0005509">
    <property type="term" value="F:calcium ion binding"/>
    <property type="evidence" value="ECO:0007669"/>
    <property type="project" value="InterPro"/>
</dbReference>
<dbReference type="PANTHER" id="PTHR37494">
    <property type="entry name" value="HEMAGGLUTININ"/>
    <property type="match status" value="1"/>
</dbReference>
<comment type="caution">
    <text evidence="1">The sequence shown here is derived from an EMBL/GenBank/DDBJ whole genome shotgun (WGS) entry which is preliminary data.</text>
</comment>
<dbReference type="GO" id="GO:0016020">
    <property type="term" value="C:membrane"/>
    <property type="evidence" value="ECO:0007669"/>
    <property type="project" value="InterPro"/>
</dbReference>
<evidence type="ECO:0000313" key="2">
    <source>
        <dbReference type="Proteomes" id="UP000004162"/>
    </source>
</evidence>